<keyword evidence="2 5" id="KW-0812">Transmembrane</keyword>
<evidence type="ECO:0000256" key="3">
    <source>
        <dbReference type="ARBA" id="ARBA00022989"/>
    </source>
</evidence>
<organism evidence="6 7">
    <name type="scientific">Turicibacter faecis</name>
    <dbReference type="NCBI Taxonomy" id="2963365"/>
    <lineage>
        <taxon>Bacteria</taxon>
        <taxon>Bacillati</taxon>
        <taxon>Bacillota</taxon>
        <taxon>Erysipelotrichia</taxon>
        <taxon>Erysipelotrichales</taxon>
        <taxon>Turicibacteraceae</taxon>
        <taxon>Turicibacter</taxon>
    </lineage>
</organism>
<reference evidence="6" key="1">
    <citation type="journal article" date="2024" name="Int. J. Syst. Evol. Microbiol.">
        <title>Turicibacter faecis sp. nov., isolated from faeces of heart failure mouse model.</title>
        <authorList>
            <person name="Imamura Y."/>
            <person name="Motooka D."/>
            <person name="Nakajima Y."/>
            <person name="Ito S."/>
            <person name="Kitakaze M."/>
            <person name="Iida T."/>
            <person name="Nakamura S."/>
        </authorList>
    </citation>
    <scope>NUCLEOTIDE SEQUENCE</scope>
    <source>
        <strain evidence="6">TC023</strain>
    </source>
</reference>
<feature type="transmembrane region" description="Helical" evidence="5">
    <location>
        <begin position="75"/>
        <end position="94"/>
    </location>
</feature>
<feature type="transmembrane region" description="Helical" evidence="5">
    <location>
        <begin position="238"/>
        <end position="256"/>
    </location>
</feature>
<dbReference type="EMBL" id="AP028127">
    <property type="protein sequence ID" value="BEH91955.1"/>
    <property type="molecule type" value="Genomic_DNA"/>
</dbReference>
<gene>
    <name evidence="6" type="primary">ecfT_2</name>
    <name evidence="6" type="ORF">T23_20570</name>
</gene>
<evidence type="ECO:0000256" key="4">
    <source>
        <dbReference type="ARBA" id="ARBA00023136"/>
    </source>
</evidence>
<feature type="transmembrane region" description="Helical" evidence="5">
    <location>
        <begin position="106"/>
        <end position="128"/>
    </location>
</feature>
<name>A0ABN6ZE14_9FIRM</name>
<keyword evidence="3 5" id="KW-1133">Transmembrane helix</keyword>
<keyword evidence="4 5" id="KW-0472">Membrane</keyword>
<protein>
    <submittedName>
        <fullName evidence="6">Energy-coupling factor transporter transmembrane protein EcfT</fullName>
    </submittedName>
</protein>
<dbReference type="CDD" id="cd16914">
    <property type="entry name" value="EcfT"/>
    <property type="match status" value="1"/>
</dbReference>
<dbReference type="RefSeq" id="WP_237658959.1">
    <property type="nucleotide sequence ID" value="NZ_AP028127.1"/>
</dbReference>
<dbReference type="PANTHER" id="PTHR33514">
    <property type="entry name" value="PROTEIN ABCI12, CHLOROPLASTIC"/>
    <property type="match status" value="1"/>
</dbReference>
<feature type="transmembrane region" description="Helical" evidence="5">
    <location>
        <begin position="148"/>
        <end position="166"/>
    </location>
</feature>
<evidence type="ECO:0000256" key="1">
    <source>
        <dbReference type="ARBA" id="ARBA00004141"/>
    </source>
</evidence>
<evidence type="ECO:0000313" key="7">
    <source>
        <dbReference type="Proteomes" id="UP001432099"/>
    </source>
</evidence>
<keyword evidence="7" id="KW-1185">Reference proteome</keyword>
<dbReference type="InterPro" id="IPR003339">
    <property type="entry name" value="ABC/ECF_trnsptr_transmembrane"/>
</dbReference>
<evidence type="ECO:0000256" key="2">
    <source>
        <dbReference type="ARBA" id="ARBA00022692"/>
    </source>
</evidence>
<proteinExistence type="predicted"/>
<comment type="subcellular location">
    <subcellularLocation>
        <location evidence="1">Membrane</location>
        <topology evidence="1">Multi-pass membrane protein</topology>
    </subcellularLocation>
</comment>
<dbReference type="Proteomes" id="UP001432099">
    <property type="component" value="Chromosome"/>
</dbReference>
<accession>A0ABN6ZE14</accession>
<evidence type="ECO:0000256" key="5">
    <source>
        <dbReference type="SAM" id="Phobius"/>
    </source>
</evidence>
<dbReference type="Pfam" id="PF02361">
    <property type="entry name" value="CbiQ"/>
    <property type="match status" value="1"/>
</dbReference>
<dbReference type="PANTHER" id="PTHR33514:SF13">
    <property type="entry name" value="PROTEIN ABCI12, CHLOROPLASTIC"/>
    <property type="match status" value="1"/>
</dbReference>
<evidence type="ECO:0000313" key="6">
    <source>
        <dbReference type="EMBL" id="BEH91955.1"/>
    </source>
</evidence>
<sequence>MMKKLWLGRYIDGSSVYHAFDPRSKLVMMVLNLLMIICTVNWEQLLCVTLFTFSLLCLSKIPFSFYLRQAMFLKYMYFFFLMFFTLTEGTTFLLKIGIFRVSLDGLWIGAFYVTKMMLFVILGALLTFTTSPGEIVAGVRTLFKSPSIERFAFMAGLSIRLIPMILEEVKLIYNAQQSRGLDFSELRLQDKFKKLLSIIIPAISNTVKRLMMMIEAMECRGYVVGEQRTSIYRLQFRMRDVCLLVYGILVLAIVILL</sequence>